<dbReference type="PANTHER" id="PTHR45876">
    <property type="entry name" value="FI04035P"/>
    <property type="match status" value="1"/>
</dbReference>
<feature type="compositionally biased region" description="Basic and acidic residues" evidence="1">
    <location>
        <begin position="668"/>
        <end position="699"/>
    </location>
</feature>
<dbReference type="InterPro" id="IPR038185">
    <property type="entry name" value="MyTH4_dom_sf"/>
</dbReference>
<dbReference type="InterPro" id="IPR001202">
    <property type="entry name" value="WW_dom"/>
</dbReference>
<dbReference type="InterPro" id="IPR000857">
    <property type="entry name" value="MyTH4_dom"/>
</dbReference>
<dbReference type="Gene3D" id="2.20.70.10">
    <property type="match status" value="1"/>
</dbReference>
<feature type="compositionally biased region" description="Polar residues" evidence="1">
    <location>
        <begin position="115"/>
        <end position="129"/>
    </location>
</feature>
<dbReference type="FunFam" id="1.25.40.530:FF:000007">
    <property type="entry name" value="Rho GTPase-activating protein 39"/>
    <property type="match status" value="1"/>
</dbReference>
<feature type="compositionally biased region" description="Polar residues" evidence="1">
    <location>
        <begin position="330"/>
        <end position="344"/>
    </location>
</feature>
<dbReference type="SUPFAM" id="SSF51045">
    <property type="entry name" value="WW domain"/>
    <property type="match status" value="1"/>
</dbReference>
<name>A0A336MS78_CULSO</name>
<dbReference type="OMA" id="FMEVSKW"/>
<feature type="compositionally biased region" description="Basic and acidic residues" evidence="1">
    <location>
        <begin position="100"/>
        <end position="114"/>
    </location>
</feature>
<dbReference type="AlphaFoldDB" id="A0A336MS78"/>
<evidence type="ECO:0000259" key="3">
    <source>
        <dbReference type="PROSITE" id="PS50238"/>
    </source>
</evidence>
<dbReference type="Pfam" id="PF00620">
    <property type="entry name" value="RhoGAP"/>
    <property type="match status" value="1"/>
</dbReference>
<feature type="domain" description="MyTH4" evidence="4">
    <location>
        <begin position="942"/>
        <end position="1112"/>
    </location>
</feature>
<feature type="compositionally biased region" description="Polar residues" evidence="1">
    <location>
        <begin position="278"/>
        <end position="287"/>
    </location>
</feature>
<feature type="compositionally biased region" description="Polar residues" evidence="1">
    <location>
        <begin position="143"/>
        <end position="179"/>
    </location>
</feature>
<feature type="region of interest" description="Disordered" evidence="1">
    <location>
        <begin position="95"/>
        <end position="436"/>
    </location>
</feature>
<feature type="domain" description="Rho-GAP" evidence="3">
    <location>
        <begin position="1123"/>
        <end position="1252"/>
    </location>
</feature>
<feature type="compositionally biased region" description="Polar residues" evidence="1">
    <location>
        <begin position="521"/>
        <end position="537"/>
    </location>
</feature>
<dbReference type="PROSITE" id="PS51016">
    <property type="entry name" value="MYTH4"/>
    <property type="match status" value="1"/>
</dbReference>
<feature type="compositionally biased region" description="Basic and acidic residues" evidence="1">
    <location>
        <begin position="490"/>
        <end position="500"/>
    </location>
</feature>
<dbReference type="PROSITE" id="PS50020">
    <property type="entry name" value="WW_DOMAIN_2"/>
    <property type="match status" value="1"/>
</dbReference>
<feature type="compositionally biased region" description="Low complexity" evidence="1">
    <location>
        <begin position="255"/>
        <end position="268"/>
    </location>
</feature>
<dbReference type="VEuPathDB" id="VectorBase:CSON003359"/>
<dbReference type="Gene3D" id="1.25.40.530">
    <property type="entry name" value="MyTH4 domain"/>
    <property type="match status" value="1"/>
</dbReference>
<dbReference type="GO" id="GO:0005737">
    <property type="term" value="C:cytoplasm"/>
    <property type="evidence" value="ECO:0007669"/>
    <property type="project" value="TreeGrafter"/>
</dbReference>
<evidence type="ECO:0000259" key="2">
    <source>
        <dbReference type="PROSITE" id="PS50020"/>
    </source>
</evidence>
<evidence type="ECO:0000259" key="4">
    <source>
        <dbReference type="PROSITE" id="PS51016"/>
    </source>
</evidence>
<dbReference type="SMART" id="SM00456">
    <property type="entry name" value="WW"/>
    <property type="match status" value="2"/>
</dbReference>
<feature type="compositionally biased region" description="Polar residues" evidence="1">
    <location>
        <begin position="450"/>
        <end position="465"/>
    </location>
</feature>
<feature type="region of interest" description="Disordered" evidence="1">
    <location>
        <begin position="835"/>
        <end position="882"/>
    </location>
</feature>
<dbReference type="GO" id="GO:0005096">
    <property type="term" value="F:GTPase activator activity"/>
    <property type="evidence" value="ECO:0007669"/>
    <property type="project" value="TreeGrafter"/>
</dbReference>
<reference evidence="5" key="1">
    <citation type="submission" date="2018-07" db="EMBL/GenBank/DDBJ databases">
        <authorList>
            <person name="Quirk P.G."/>
            <person name="Krulwich T.A."/>
        </authorList>
    </citation>
    <scope>NUCLEOTIDE SEQUENCE</scope>
</reference>
<feature type="compositionally biased region" description="Low complexity" evidence="1">
    <location>
        <begin position="345"/>
        <end position="359"/>
    </location>
</feature>
<sequence>MSSESDKGPNDMWVEIIEPKSRERMFANLNTGECVWDEPDGVQIKRTSASQWWELFDTNTNRFYYYNVASQKTVWHRPENCDIIPLAKLQTIKQSTTSVVERRRPDKAKDEAISKRNSNSRVSLGASSLQDKRNSDHLASPQGRHSLQYSSFRLPPSTTITDDFNNSQQQATQLGTNKSDNNKYLKHGSASGITAGGSAGRNSANKYFDSGKSSDSSLSSTHAGCRKVQEGGSLRIGSANQSRSRPSDNFRLLQNSSSSHNIPHISIPQAQVAEKSHISPTQQHQAMSISSSSSKKRNNATNSYENKSRDGLVSKHKSFDMLDDDHENDAQTGSRSLTRSGSFVTTTSGNNTTGKSTGKQQSTRQHQKSSLQRRGSFGSDDSMHEKYFKSVENTPISRRRTNQTTRNKHSSDSSPHSPISPPGVRHESIVQQSGKCVRPSQLVIEAPLNFANNTNNGKQSSSSQKPRGPEYYLNKQQQQSQARGQAQQMDPRKKSSERLNMDSSLGKSSERHRKSPGAISAQLQQHHLQASPSNVQQNNIKTSSNNGSNGKQSSHNQTEQNRNSLQKGGANSTNKQYLSKQNVDRHNKVFTQSTLERLAAAGQGTGGQRSKNSTMLRSEVEYDNGNISPLYSNWDQEMQDHLLPLQHYILEQAKLSGCYGSGDNLDSDSYHSDSHSEHSLSGHEPDNEDSDHSDGRGDYLSHYPYDEYGAYGPSYMNFEYNFDKRNDKKDQHSEEVDAKLDGMHQGGVQIYSPVKNHPQPQSNKNFGPPQIQRPIPQYPKPQQKPQPTMQEPSPKEQSLYSNTNHQNEPYSTQSLYKNYPYENFTRPIHSNSGQIATRSVNTNPKQDKNQSFLHHQQQQAQQHMLQQQSNRDPQQPPRPQEAKATLLQKFQESLSIMENPDKIAEMALMKECDIEKFAQDNLNLHAKGIFRKKSSVRDMLSWTSDPISRPMLSLPIAREKAGKKMAIELFKLVQIYMGDRKARAGMTLNSVAQDIINMTLATAQLRDELYVQLCRQTTENPSRDSLIRGWELLAICLSFVPPSPTFQPALLGYMNRHRDQQFSAAFQEINKWPTHVQISHYATIACRRLDRIGSSGKKQAKKPTEEEINHAREQIFRDSMFGNTLQEVMDLQKQRFPDRKLPWVQVTLSKQVFKLNGFQTEGIFRVPADAEEVTMFKNMLDRWEWPEDTGTMDAHTPAALIKLWYRELYHPLIPEHLYEECVQTEDPKEAMKIVEKLPKLNKLVINLIIIST</sequence>
<dbReference type="InterPro" id="IPR008936">
    <property type="entry name" value="Rho_GTPase_activation_prot"/>
</dbReference>
<organism evidence="5">
    <name type="scientific">Culicoides sonorensis</name>
    <name type="common">Biting midge</name>
    <dbReference type="NCBI Taxonomy" id="179676"/>
    <lineage>
        <taxon>Eukaryota</taxon>
        <taxon>Metazoa</taxon>
        <taxon>Ecdysozoa</taxon>
        <taxon>Arthropoda</taxon>
        <taxon>Hexapoda</taxon>
        <taxon>Insecta</taxon>
        <taxon>Pterygota</taxon>
        <taxon>Neoptera</taxon>
        <taxon>Endopterygota</taxon>
        <taxon>Diptera</taxon>
        <taxon>Nematocera</taxon>
        <taxon>Chironomoidea</taxon>
        <taxon>Ceratopogonidae</taxon>
        <taxon>Ceratopogoninae</taxon>
        <taxon>Culicoides</taxon>
        <taxon>Monoculicoides</taxon>
    </lineage>
</organism>
<evidence type="ECO:0000313" key="5">
    <source>
        <dbReference type="EMBL" id="SSX31127.1"/>
    </source>
</evidence>
<dbReference type="PANTHER" id="PTHR45876:SF8">
    <property type="entry name" value="FI04035P"/>
    <property type="match status" value="1"/>
</dbReference>
<feature type="compositionally biased region" description="Low complexity" evidence="1">
    <location>
        <begin position="210"/>
        <end position="220"/>
    </location>
</feature>
<feature type="compositionally biased region" description="Basic and acidic residues" evidence="1">
    <location>
        <begin position="306"/>
        <end position="320"/>
    </location>
</feature>
<dbReference type="CDD" id="cd00201">
    <property type="entry name" value="WW"/>
    <property type="match status" value="1"/>
</dbReference>
<feature type="region of interest" description="Disordered" evidence="1">
    <location>
        <begin position="448"/>
        <end position="584"/>
    </location>
</feature>
<feature type="domain" description="WW" evidence="2">
    <location>
        <begin position="47"/>
        <end position="80"/>
    </location>
</feature>
<protein>
    <submittedName>
        <fullName evidence="5">CSON003359 protein</fullName>
    </submittedName>
</protein>
<proteinExistence type="predicted"/>
<feature type="compositionally biased region" description="Polar residues" evidence="1">
    <location>
        <begin position="788"/>
        <end position="811"/>
    </location>
</feature>
<dbReference type="PROSITE" id="PS50238">
    <property type="entry name" value="RHOGAP"/>
    <property type="match status" value="1"/>
</dbReference>
<evidence type="ECO:0000256" key="1">
    <source>
        <dbReference type="SAM" id="MobiDB-lite"/>
    </source>
</evidence>
<dbReference type="GO" id="GO:0005856">
    <property type="term" value="C:cytoskeleton"/>
    <property type="evidence" value="ECO:0007669"/>
    <property type="project" value="InterPro"/>
</dbReference>
<accession>A0A336MS78</accession>
<dbReference type="InterPro" id="IPR000198">
    <property type="entry name" value="RhoGAP_dom"/>
</dbReference>
<dbReference type="SMART" id="SM00139">
    <property type="entry name" value="MyTH4"/>
    <property type="match status" value="1"/>
</dbReference>
<feature type="compositionally biased region" description="Polar residues" evidence="1">
    <location>
        <begin position="835"/>
        <end position="853"/>
    </location>
</feature>
<dbReference type="SUPFAM" id="SSF48350">
    <property type="entry name" value="GTPase activation domain, GAP"/>
    <property type="match status" value="1"/>
</dbReference>
<dbReference type="EMBL" id="UFQT01001602">
    <property type="protein sequence ID" value="SSX31127.1"/>
    <property type="molecule type" value="Genomic_DNA"/>
</dbReference>
<feature type="compositionally biased region" description="Low complexity" evidence="1">
    <location>
        <begin position="854"/>
        <end position="868"/>
    </location>
</feature>
<feature type="compositionally biased region" description="Polar residues" evidence="1">
    <location>
        <begin position="360"/>
        <end position="373"/>
    </location>
</feature>
<dbReference type="InterPro" id="IPR036020">
    <property type="entry name" value="WW_dom_sf"/>
</dbReference>
<dbReference type="FunFam" id="2.20.70.10:FF:000022">
    <property type="entry name" value="Rho GTPase activating protein 39"/>
    <property type="match status" value="1"/>
</dbReference>
<dbReference type="GO" id="GO:0007165">
    <property type="term" value="P:signal transduction"/>
    <property type="evidence" value="ECO:0007669"/>
    <property type="project" value="InterPro"/>
</dbReference>
<feature type="compositionally biased region" description="Low complexity" evidence="1">
    <location>
        <begin position="538"/>
        <end position="557"/>
    </location>
</feature>
<feature type="region of interest" description="Disordered" evidence="1">
    <location>
        <begin position="666"/>
        <end position="701"/>
    </location>
</feature>
<feature type="region of interest" description="Disordered" evidence="1">
    <location>
        <begin position="748"/>
        <end position="811"/>
    </location>
</feature>
<feature type="compositionally biased region" description="Low complexity" evidence="1">
    <location>
        <begin position="476"/>
        <end position="488"/>
    </location>
</feature>
<dbReference type="Gene3D" id="1.10.555.10">
    <property type="entry name" value="Rho GTPase activation protein"/>
    <property type="match status" value="1"/>
</dbReference>
<dbReference type="Pfam" id="PF00784">
    <property type="entry name" value="MyTH4"/>
    <property type="match status" value="1"/>
</dbReference>
<feature type="compositionally biased region" description="Polar residues" evidence="1">
    <location>
        <begin position="558"/>
        <end position="581"/>
    </location>
</feature>
<gene>
    <name evidence="5" type="primary">CSON003359</name>
</gene>